<protein>
    <submittedName>
        <fullName evidence="3">GIY-YIG nuclease family protein</fullName>
    </submittedName>
</protein>
<sequence>MPHYFYILFSEKANKYYIGETHNVEERVKKHNEHFYKNSYSKISNDWKLTLTFECVNRNEAIFLENFFKRMKSKKFIEKVIQNPLIIPDLLTKK</sequence>
<dbReference type="EMBL" id="JAABLM010000005">
    <property type="protein sequence ID" value="NBL64596.1"/>
    <property type="molecule type" value="Genomic_DNA"/>
</dbReference>
<dbReference type="InterPro" id="IPR035901">
    <property type="entry name" value="GIY-YIG_endonuc_sf"/>
</dbReference>
<dbReference type="RefSeq" id="WP_166536423.1">
    <property type="nucleotide sequence ID" value="NZ_JAABLM010000005.1"/>
</dbReference>
<evidence type="ECO:0000313" key="4">
    <source>
        <dbReference type="Proteomes" id="UP000798602"/>
    </source>
</evidence>
<evidence type="ECO:0000256" key="1">
    <source>
        <dbReference type="ARBA" id="ARBA00007435"/>
    </source>
</evidence>
<accession>A0ABW9Z6U4</accession>
<keyword evidence="4" id="KW-1185">Reference proteome</keyword>
<dbReference type="InterPro" id="IPR000305">
    <property type="entry name" value="GIY-YIG_endonuc"/>
</dbReference>
<dbReference type="SUPFAM" id="SSF82771">
    <property type="entry name" value="GIY-YIG endonuclease"/>
    <property type="match status" value="1"/>
</dbReference>
<dbReference type="Proteomes" id="UP000798602">
    <property type="component" value="Unassembled WGS sequence"/>
</dbReference>
<dbReference type="PROSITE" id="PS50164">
    <property type="entry name" value="GIY_YIG"/>
    <property type="match status" value="1"/>
</dbReference>
<evidence type="ECO:0000313" key="3">
    <source>
        <dbReference type="EMBL" id="NBL64596.1"/>
    </source>
</evidence>
<dbReference type="PANTHER" id="PTHR34477">
    <property type="entry name" value="UPF0213 PROTEIN YHBQ"/>
    <property type="match status" value="1"/>
</dbReference>
<dbReference type="Gene3D" id="3.40.1440.10">
    <property type="entry name" value="GIY-YIG endonuclease"/>
    <property type="match status" value="1"/>
</dbReference>
<gene>
    <name evidence="3" type="ORF">GV828_05205</name>
</gene>
<reference evidence="4" key="1">
    <citation type="submission" date="2020-01" db="EMBL/GenBank/DDBJ databases">
        <title>Sphingomonas sp. strain CSW-10.</title>
        <authorList>
            <person name="Chen W.-M."/>
        </authorList>
    </citation>
    <scope>NUCLEOTIDE SEQUENCE [LARGE SCALE GENOMIC DNA]</scope>
    <source>
        <strain evidence="4">NST-5</strain>
    </source>
</reference>
<organism evidence="3 4">
    <name type="scientific">Flavobacterium ichthyis</name>
    <dbReference type="NCBI Taxonomy" id="2698827"/>
    <lineage>
        <taxon>Bacteria</taxon>
        <taxon>Pseudomonadati</taxon>
        <taxon>Bacteroidota</taxon>
        <taxon>Flavobacteriia</taxon>
        <taxon>Flavobacteriales</taxon>
        <taxon>Flavobacteriaceae</taxon>
        <taxon>Flavobacterium</taxon>
    </lineage>
</organism>
<proteinExistence type="inferred from homology"/>
<evidence type="ECO:0000259" key="2">
    <source>
        <dbReference type="PROSITE" id="PS50164"/>
    </source>
</evidence>
<comment type="caution">
    <text evidence="3">The sequence shown here is derived from an EMBL/GenBank/DDBJ whole genome shotgun (WGS) entry which is preliminary data.</text>
</comment>
<feature type="domain" description="GIY-YIG" evidence="2">
    <location>
        <begin position="1"/>
        <end position="78"/>
    </location>
</feature>
<dbReference type="InterPro" id="IPR050190">
    <property type="entry name" value="UPF0213_domain"/>
</dbReference>
<dbReference type="Pfam" id="PF01541">
    <property type="entry name" value="GIY-YIG"/>
    <property type="match status" value="1"/>
</dbReference>
<comment type="similarity">
    <text evidence="1">Belongs to the UPF0213 family.</text>
</comment>
<dbReference type="PANTHER" id="PTHR34477:SF1">
    <property type="entry name" value="UPF0213 PROTEIN YHBQ"/>
    <property type="match status" value="1"/>
</dbReference>
<name>A0ABW9Z6U4_9FLAO</name>